<name>A0A2P5APL7_PARAD</name>
<dbReference type="Proteomes" id="UP000237105">
    <property type="component" value="Unassembled WGS sequence"/>
</dbReference>
<reference evidence="3" key="1">
    <citation type="submission" date="2016-06" db="EMBL/GenBank/DDBJ databases">
        <title>Parallel loss of symbiosis genes in relatives of nitrogen-fixing non-legume Parasponia.</title>
        <authorList>
            <person name="Van Velzen R."/>
            <person name="Holmer R."/>
            <person name="Bu F."/>
            <person name="Rutten L."/>
            <person name="Van Zeijl A."/>
            <person name="Liu W."/>
            <person name="Santuari L."/>
            <person name="Cao Q."/>
            <person name="Sharma T."/>
            <person name="Shen D."/>
            <person name="Roswanjaya Y."/>
            <person name="Wardhani T."/>
            <person name="Kalhor M.S."/>
            <person name="Jansen J."/>
            <person name="Van den Hoogen J."/>
            <person name="Gungor B."/>
            <person name="Hartog M."/>
            <person name="Hontelez J."/>
            <person name="Verver J."/>
            <person name="Yang W.-C."/>
            <person name="Schijlen E."/>
            <person name="Repin R."/>
            <person name="Schilthuizen M."/>
            <person name="Schranz E."/>
            <person name="Heidstra R."/>
            <person name="Miyata K."/>
            <person name="Fedorova E."/>
            <person name="Kohlen W."/>
            <person name="Bisseling T."/>
            <person name="Smit S."/>
            <person name="Geurts R."/>
        </authorList>
    </citation>
    <scope>NUCLEOTIDE SEQUENCE [LARGE SCALE GENOMIC DNA]</scope>
    <source>
        <strain evidence="3">cv. WU1-14</strain>
    </source>
</reference>
<comment type="caution">
    <text evidence="2">The sequence shown here is derived from an EMBL/GenBank/DDBJ whole genome shotgun (WGS) entry which is preliminary data.</text>
</comment>
<evidence type="ECO:0000313" key="3">
    <source>
        <dbReference type="Proteomes" id="UP000237105"/>
    </source>
</evidence>
<proteinExistence type="predicted"/>
<evidence type="ECO:0000313" key="2">
    <source>
        <dbReference type="EMBL" id="PON38469.1"/>
    </source>
</evidence>
<dbReference type="AlphaFoldDB" id="A0A2P5APL7"/>
<feature type="chain" id="PRO_5015146196" description="Secreted protein" evidence="1">
    <location>
        <begin position="20"/>
        <end position="96"/>
    </location>
</feature>
<keyword evidence="1" id="KW-0732">Signal</keyword>
<protein>
    <recommendedName>
        <fullName evidence="4">Secreted protein</fullName>
    </recommendedName>
</protein>
<evidence type="ECO:0000256" key="1">
    <source>
        <dbReference type="SAM" id="SignalP"/>
    </source>
</evidence>
<feature type="signal peptide" evidence="1">
    <location>
        <begin position="1"/>
        <end position="19"/>
    </location>
</feature>
<feature type="non-terminal residue" evidence="2">
    <location>
        <position position="96"/>
    </location>
</feature>
<keyword evidence="3" id="KW-1185">Reference proteome</keyword>
<organism evidence="2 3">
    <name type="scientific">Parasponia andersonii</name>
    <name type="common">Sponia andersonii</name>
    <dbReference type="NCBI Taxonomy" id="3476"/>
    <lineage>
        <taxon>Eukaryota</taxon>
        <taxon>Viridiplantae</taxon>
        <taxon>Streptophyta</taxon>
        <taxon>Embryophyta</taxon>
        <taxon>Tracheophyta</taxon>
        <taxon>Spermatophyta</taxon>
        <taxon>Magnoliopsida</taxon>
        <taxon>eudicotyledons</taxon>
        <taxon>Gunneridae</taxon>
        <taxon>Pentapetalae</taxon>
        <taxon>rosids</taxon>
        <taxon>fabids</taxon>
        <taxon>Rosales</taxon>
        <taxon>Cannabaceae</taxon>
        <taxon>Parasponia</taxon>
    </lineage>
</organism>
<evidence type="ECO:0008006" key="4">
    <source>
        <dbReference type="Google" id="ProtNLM"/>
    </source>
</evidence>
<gene>
    <name evidence="2" type="ORF">PanWU01x14_312550</name>
</gene>
<accession>A0A2P5APL7</accession>
<sequence length="96" mass="10679">MQRCLIPIAALLCPTSVAASMSSRTLVVKIYTSSLSLGTCLERGRVALCEPVGTRDCPEHSRMTSRRSSSLRFPVRTFSVFRTIRQHFNRHPGAVD</sequence>
<dbReference type="EMBL" id="JXTB01000494">
    <property type="protein sequence ID" value="PON38469.1"/>
    <property type="molecule type" value="Genomic_DNA"/>
</dbReference>